<feature type="domain" description="HAMP" evidence="10">
    <location>
        <begin position="448"/>
        <end position="501"/>
    </location>
</feature>
<evidence type="ECO:0000259" key="10">
    <source>
        <dbReference type="PROSITE" id="PS50885"/>
    </source>
</evidence>
<dbReference type="GO" id="GO:0006935">
    <property type="term" value="P:chemotaxis"/>
    <property type="evidence" value="ECO:0007669"/>
    <property type="project" value="UniProtKB-KW"/>
</dbReference>
<dbReference type="InterPro" id="IPR003660">
    <property type="entry name" value="HAMP_dom"/>
</dbReference>
<evidence type="ECO:0000256" key="1">
    <source>
        <dbReference type="ARBA" id="ARBA00004370"/>
    </source>
</evidence>
<dbReference type="AlphaFoldDB" id="A0A067A102"/>
<feature type="transmembrane region" description="Helical" evidence="7">
    <location>
        <begin position="422"/>
        <end position="444"/>
    </location>
</feature>
<gene>
    <name evidence="11" type="ORF">EI16_08390</name>
</gene>
<sequence length="1074" mass="118634">MRNNSPVTQNEHLIPEDYILVSETDLVGNMTYANEHFVEISGYSWAELKGQPHNMIRHPDVPAVVFKDLWETLKQGKSWHQYVKNRCKNGDYYWVEANIAPIVKNGEITGYKSIRNPIKREMVPQIEAAYRQLAEGKLVIHKGAVMTSFSEKLGRWSPLPKKSILGKTMVPLVIMALLWSFVLQIYLQKVADDMYSSSVHERQSLLVDNLNAKIQSQSQIAETNAVGLAGNSALIYGLHDKQSTVIWQILEVNYQQYVKRSGMDHIGLAVFDADMKKVSNSGVNISVKTMPDHLNTKIVSQPEGAFIQAQVPVLFGEKKIGLVVFNLPLTQMLRLEQNRDHQYAVYQSVGNQWSPTKGFEDSPVNQQIANADLSTLEKEGHVVTGNRLLVVDPLKENGKLVAMQVVSESTGVLNKVLHDSYFMIYVAQAAMTGGFILLLIQVFWRMRSFILKPMKSLTEKLKIASEDGSLSVRADVYSSDEIGRMGESFNLYVSEIQHLMMSVSDMIDKLSKGELSTRIDTDVTGDLNILKNNVNASADNIQTVIQELKRAIHSIKDAQYHFETVHQFEGEFGVMVGELKLAMDDTLKAITGINATMKAISEGNFSQRLNVELVGELASLKENINSSLDQLESGISETVEVLVAQSEGNLTHRVQGNYTGKLGVMAEAVNTSLDNISSAISELKSASDTVNNASSQIAKGSADLSGRIQNQANTLQETVNSMEMITEMVRQNAQNANEAAALANSAKEQADNGSEVMNRTKQAMSDVSASSQKISEIIGLIDSIAFQTNLLALNAAVEAARAGEHGRGFAVVAGEVRSLAGKSADAAKEIRALIERTAGQVSDSAQLVEQSNQEFISIVNVLMQMHEFIGQIAQANREQTRGVEKINSAMEGMDSVTQQNAALVQETAEAANMLNAEADEMKNQVGFFDTKSSELGTGMTRSLAVMDSFHIEEPKSTANVWDLALAERSLRTWVNKLQAYINGLGDVSRDDLQENKMLADWLQNQGRETFGHQSEFRLLEQLYPTLRSEVAKTFDMQNSGETAEAHVHFIIVKEMSTSVLDLLKALEQAEHESD</sequence>
<comment type="subcellular location">
    <subcellularLocation>
        <location evidence="1">Membrane</location>
    </subcellularLocation>
</comment>
<evidence type="ECO:0000256" key="6">
    <source>
        <dbReference type="SAM" id="Coils"/>
    </source>
</evidence>
<dbReference type="SMART" id="SM00304">
    <property type="entry name" value="HAMP"/>
    <property type="match status" value="2"/>
</dbReference>
<proteinExistence type="inferred from homology"/>
<dbReference type="Gene3D" id="3.30.450.20">
    <property type="entry name" value="PAS domain"/>
    <property type="match status" value="1"/>
</dbReference>
<dbReference type="Gene3D" id="1.10.287.950">
    <property type="entry name" value="Methyl-accepting chemotaxis protein"/>
    <property type="match status" value="1"/>
</dbReference>
<keyword evidence="6" id="KW-0175">Coiled coil</keyword>
<evidence type="ECO:0000256" key="7">
    <source>
        <dbReference type="SAM" id="Phobius"/>
    </source>
</evidence>
<comment type="similarity">
    <text evidence="4">Belongs to the methyl-accepting chemotaxis (MCP) protein family.</text>
</comment>
<keyword evidence="7" id="KW-0812">Transmembrane</keyword>
<dbReference type="PRINTS" id="PR00260">
    <property type="entry name" value="CHEMTRNSDUCR"/>
</dbReference>
<dbReference type="PROSITE" id="PS50112">
    <property type="entry name" value="PAS"/>
    <property type="match status" value="1"/>
</dbReference>
<dbReference type="STRING" id="28885.EI16_08390"/>
<dbReference type="GO" id="GO:0007165">
    <property type="term" value="P:signal transduction"/>
    <property type="evidence" value="ECO:0007669"/>
    <property type="project" value="UniProtKB-KW"/>
</dbReference>
<dbReference type="FunFam" id="1.10.287.950:FF:000001">
    <property type="entry name" value="Methyl-accepting chemotaxis sensory transducer"/>
    <property type="match status" value="1"/>
</dbReference>
<organism evidence="11 12">
    <name type="scientific">Hydrogenovibrio marinus</name>
    <dbReference type="NCBI Taxonomy" id="28885"/>
    <lineage>
        <taxon>Bacteria</taxon>
        <taxon>Pseudomonadati</taxon>
        <taxon>Pseudomonadota</taxon>
        <taxon>Gammaproteobacteria</taxon>
        <taxon>Thiotrichales</taxon>
        <taxon>Piscirickettsiaceae</taxon>
        <taxon>Hydrogenovibrio</taxon>
    </lineage>
</organism>
<evidence type="ECO:0000313" key="11">
    <source>
        <dbReference type="EMBL" id="KDN96286.1"/>
    </source>
</evidence>
<dbReference type="Gene3D" id="1.20.120.30">
    <property type="entry name" value="Aspartate receptor, ligand-binding domain"/>
    <property type="match status" value="1"/>
</dbReference>
<dbReference type="InterPro" id="IPR000014">
    <property type="entry name" value="PAS"/>
</dbReference>
<dbReference type="CDD" id="cd00130">
    <property type="entry name" value="PAS"/>
    <property type="match status" value="1"/>
</dbReference>
<evidence type="ECO:0000256" key="3">
    <source>
        <dbReference type="ARBA" id="ARBA00023224"/>
    </source>
</evidence>
<dbReference type="Pfam" id="PF00672">
    <property type="entry name" value="HAMP"/>
    <property type="match status" value="1"/>
</dbReference>
<keyword evidence="2" id="KW-0145">Chemotaxis</keyword>
<dbReference type="InterPro" id="IPR004089">
    <property type="entry name" value="MCPsignal_dom"/>
</dbReference>
<dbReference type="PANTHER" id="PTHR43531">
    <property type="entry name" value="PROTEIN ICFG"/>
    <property type="match status" value="1"/>
</dbReference>
<dbReference type="InterPro" id="IPR013655">
    <property type="entry name" value="PAS_fold_3"/>
</dbReference>
<evidence type="ECO:0000259" key="8">
    <source>
        <dbReference type="PROSITE" id="PS50111"/>
    </source>
</evidence>
<dbReference type="PANTHER" id="PTHR43531:SF11">
    <property type="entry name" value="METHYL-ACCEPTING CHEMOTAXIS PROTEIN 3"/>
    <property type="match status" value="1"/>
</dbReference>
<dbReference type="InterPro" id="IPR051310">
    <property type="entry name" value="MCP_chemotaxis"/>
</dbReference>
<dbReference type="Pfam" id="PF08447">
    <property type="entry name" value="PAS_3"/>
    <property type="match status" value="1"/>
</dbReference>
<dbReference type="RefSeq" id="WP_081822756.1">
    <property type="nucleotide sequence ID" value="NZ_AP020335.1"/>
</dbReference>
<evidence type="ECO:0000313" key="12">
    <source>
        <dbReference type="Proteomes" id="UP000027341"/>
    </source>
</evidence>
<dbReference type="Gene3D" id="1.20.120.1530">
    <property type="match status" value="2"/>
</dbReference>
<feature type="domain" description="HAMP" evidence="10">
    <location>
        <begin position="646"/>
        <end position="681"/>
    </location>
</feature>
<feature type="domain" description="HAMP" evidence="10">
    <location>
        <begin position="503"/>
        <end position="546"/>
    </location>
</feature>
<dbReference type="SMART" id="SM00283">
    <property type="entry name" value="MA"/>
    <property type="match status" value="1"/>
</dbReference>
<keyword evidence="7" id="KW-1133">Transmembrane helix</keyword>
<feature type="domain" description="Methyl-accepting transducer" evidence="8">
    <location>
        <begin position="686"/>
        <end position="915"/>
    </location>
</feature>
<evidence type="ECO:0000256" key="2">
    <source>
        <dbReference type="ARBA" id="ARBA00022500"/>
    </source>
</evidence>
<feature type="transmembrane region" description="Helical" evidence="7">
    <location>
        <begin position="164"/>
        <end position="187"/>
    </location>
</feature>
<evidence type="ECO:0000256" key="4">
    <source>
        <dbReference type="ARBA" id="ARBA00029447"/>
    </source>
</evidence>
<keyword evidence="7" id="KW-0472">Membrane</keyword>
<dbReference type="Pfam" id="PF18947">
    <property type="entry name" value="HAMP_2"/>
    <property type="match status" value="1"/>
</dbReference>
<dbReference type="GO" id="GO:0016020">
    <property type="term" value="C:membrane"/>
    <property type="evidence" value="ECO:0007669"/>
    <property type="project" value="UniProtKB-SubCell"/>
</dbReference>
<protein>
    <submittedName>
        <fullName evidence="11">Chemotaxis protein</fullName>
    </submittedName>
</protein>
<accession>A0A067A102</accession>
<keyword evidence="3 5" id="KW-0807">Transducer</keyword>
<dbReference type="InterPro" id="IPR004090">
    <property type="entry name" value="Chemotax_Me-accpt_rcpt"/>
</dbReference>
<dbReference type="PROSITE" id="PS50885">
    <property type="entry name" value="HAMP"/>
    <property type="match status" value="4"/>
</dbReference>
<feature type="domain" description="HAMP" evidence="10">
    <location>
        <begin position="584"/>
        <end position="636"/>
    </location>
</feature>
<dbReference type="EMBL" id="JMIU01000001">
    <property type="protein sequence ID" value="KDN96286.1"/>
    <property type="molecule type" value="Genomic_DNA"/>
</dbReference>
<dbReference type="CDD" id="cd06225">
    <property type="entry name" value="HAMP"/>
    <property type="match status" value="2"/>
</dbReference>
<evidence type="ECO:0000259" key="9">
    <source>
        <dbReference type="PROSITE" id="PS50112"/>
    </source>
</evidence>
<dbReference type="SUPFAM" id="SSF58104">
    <property type="entry name" value="Methyl-accepting chemotaxis protein (MCP) signaling domain"/>
    <property type="match status" value="2"/>
</dbReference>
<feature type="domain" description="PAS" evidence="9">
    <location>
        <begin position="25"/>
        <end position="76"/>
    </location>
</feature>
<dbReference type="PROSITE" id="PS50111">
    <property type="entry name" value="CHEMOTAXIS_TRANSDUC_2"/>
    <property type="match status" value="1"/>
</dbReference>
<feature type="coiled-coil region" evidence="6">
    <location>
        <begin position="531"/>
        <end position="558"/>
    </location>
</feature>
<dbReference type="CDD" id="cd11386">
    <property type="entry name" value="MCP_signal"/>
    <property type="match status" value="1"/>
</dbReference>
<dbReference type="NCBIfam" id="TIGR00229">
    <property type="entry name" value="sensory_box"/>
    <property type="match status" value="1"/>
</dbReference>
<dbReference type="SUPFAM" id="SSF55785">
    <property type="entry name" value="PYP-like sensor domain (PAS domain)"/>
    <property type="match status" value="1"/>
</dbReference>
<dbReference type="Pfam" id="PF00015">
    <property type="entry name" value="MCPsignal"/>
    <property type="match status" value="1"/>
</dbReference>
<keyword evidence="12" id="KW-1185">Reference proteome</keyword>
<evidence type="ECO:0000256" key="5">
    <source>
        <dbReference type="PROSITE-ProRule" id="PRU00284"/>
    </source>
</evidence>
<name>A0A067A102_HYDMR</name>
<dbReference type="GO" id="GO:0004888">
    <property type="term" value="F:transmembrane signaling receptor activity"/>
    <property type="evidence" value="ECO:0007669"/>
    <property type="project" value="InterPro"/>
</dbReference>
<dbReference type="Proteomes" id="UP000027341">
    <property type="component" value="Unassembled WGS sequence"/>
</dbReference>
<dbReference type="InterPro" id="IPR035965">
    <property type="entry name" value="PAS-like_dom_sf"/>
</dbReference>
<reference evidence="11 12" key="1">
    <citation type="submission" date="2014-04" db="EMBL/GenBank/DDBJ databases">
        <title>Draft genome sequence of Hydrogenovibrio marinus MH-110, a model organism for aerobic H2 metabolism.</title>
        <authorList>
            <person name="Cha H.J."/>
            <person name="Jo B.H."/>
            <person name="Hwang B.H."/>
        </authorList>
    </citation>
    <scope>NUCLEOTIDE SEQUENCE [LARGE SCALE GENOMIC DNA]</scope>
    <source>
        <strain evidence="11 12">MH-110</strain>
    </source>
</reference>
<comment type="caution">
    <text evidence="11">The sequence shown here is derived from an EMBL/GenBank/DDBJ whole genome shotgun (WGS) entry which is preliminary data.</text>
</comment>